<name>A0ABU8ILQ2_9BURK</name>
<protein>
    <submittedName>
        <fullName evidence="2">Uncharacterized protein</fullName>
    </submittedName>
</protein>
<proteinExistence type="predicted"/>
<dbReference type="RefSeq" id="WP_336596864.1">
    <property type="nucleotide sequence ID" value="NZ_JACFYJ010000004.1"/>
</dbReference>
<keyword evidence="3" id="KW-1185">Reference proteome</keyword>
<evidence type="ECO:0000313" key="3">
    <source>
        <dbReference type="Proteomes" id="UP001386437"/>
    </source>
</evidence>
<accession>A0ABU8ILQ2</accession>
<feature type="compositionally biased region" description="Basic and acidic residues" evidence="1">
    <location>
        <begin position="94"/>
        <end position="105"/>
    </location>
</feature>
<sequence length="150" mass="15935">MSLFSISGEKPHLAESAWVAPQAIVVGRAKLAERASVCFNPVIRAGNAPVAIGEGSNVQEARGTLHEAAKARTTTHDIRRHGNMVPASCAAESRAQDHPRSHNIDFPRAQQPHISRWAASGVARPAVDHAKRPSSSPSFASSSSTLAYPE</sequence>
<reference evidence="2 3" key="1">
    <citation type="journal article" date="2022" name="Arch. Microbiol.">
        <title>Paraburkholderia bengalensis sp. nov. isolated from roots of Oryza sativa, IR64.</title>
        <authorList>
            <person name="Nag P."/>
            <person name="Mondal N."/>
            <person name="Sarkar J."/>
            <person name="Das S."/>
        </authorList>
    </citation>
    <scope>NUCLEOTIDE SEQUENCE [LARGE SCALE GENOMIC DNA]</scope>
    <source>
        <strain evidence="2 3">IR64_4_BI</strain>
    </source>
</reference>
<dbReference type="Proteomes" id="UP001386437">
    <property type="component" value="Unassembled WGS sequence"/>
</dbReference>
<evidence type="ECO:0000256" key="1">
    <source>
        <dbReference type="SAM" id="MobiDB-lite"/>
    </source>
</evidence>
<dbReference type="InterPro" id="IPR011004">
    <property type="entry name" value="Trimer_LpxA-like_sf"/>
</dbReference>
<comment type="caution">
    <text evidence="2">The sequence shown here is derived from an EMBL/GenBank/DDBJ whole genome shotgun (WGS) entry which is preliminary data.</text>
</comment>
<gene>
    <name evidence="2" type="ORF">H3V53_04195</name>
</gene>
<feature type="region of interest" description="Disordered" evidence="1">
    <location>
        <begin position="89"/>
        <end position="150"/>
    </location>
</feature>
<dbReference type="EMBL" id="JACFYJ010000004">
    <property type="protein sequence ID" value="MEI5996435.1"/>
    <property type="molecule type" value="Genomic_DNA"/>
</dbReference>
<evidence type="ECO:0000313" key="2">
    <source>
        <dbReference type="EMBL" id="MEI5996435.1"/>
    </source>
</evidence>
<dbReference type="Gene3D" id="2.160.10.10">
    <property type="entry name" value="Hexapeptide repeat proteins"/>
    <property type="match status" value="1"/>
</dbReference>
<organism evidence="2 3">
    <name type="scientific">Paraburkholderia bengalensis</name>
    <dbReference type="NCBI Taxonomy" id="2747562"/>
    <lineage>
        <taxon>Bacteria</taxon>
        <taxon>Pseudomonadati</taxon>
        <taxon>Pseudomonadota</taxon>
        <taxon>Betaproteobacteria</taxon>
        <taxon>Burkholderiales</taxon>
        <taxon>Burkholderiaceae</taxon>
        <taxon>Paraburkholderia</taxon>
    </lineage>
</organism>
<dbReference type="SUPFAM" id="SSF51161">
    <property type="entry name" value="Trimeric LpxA-like enzymes"/>
    <property type="match status" value="1"/>
</dbReference>
<feature type="compositionally biased region" description="Low complexity" evidence="1">
    <location>
        <begin position="133"/>
        <end position="144"/>
    </location>
</feature>